<evidence type="ECO:0000313" key="1">
    <source>
        <dbReference type="EMBL" id="MEI4802279.1"/>
    </source>
</evidence>
<sequence>MDRSGQCLFLPRARFKTKGESEGRLCCIFHNRDLYVEKLKWIYPPFLGGPEDLAMDRSGQCLFLPRARFETKGESESRSSCILPSRYLYGEKLKWMYTFGKSVWE</sequence>
<proteinExistence type="predicted"/>
<organism evidence="1 2">
    <name type="scientific">Bacillus bruguierae</name>
    <dbReference type="NCBI Taxonomy" id="3127667"/>
    <lineage>
        <taxon>Bacteria</taxon>
        <taxon>Bacillati</taxon>
        <taxon>Bacillota</taxon>
        <taxon>Bacilli</taxon>
        <taxon>Bacillales</taxon>
        <taxon>Bacillaceae</taxon>
        <taxon>Bacillus</taxon>
    </lineage>
</organism>
<gene>
    <name evidence="1" type="ORF">WAZ07_13290</name>
</gene>
<protein>
    <submittedName>
        <fullName evidence="1">Uncharacterized protein</fullName>
    </submittedName>
</protein>
<evidence type="ECO:0000313" key="2">
    <source>
        <dbReference type="Proteomes" id="UP001372526"/>
    </source>
</evidence>
<comment type="caution">
    <text evidence="1">The sequence shown here is derived from an EMBL/GenBank/DDBJ whole genome shotgun (WGS) entry which is preliminary data.</text>
</comment>
<name>A0ABU8FK15_9BACI</name>
<dbReference type="EMBL" id="JBAWSX010000007">
    <property type="protein sequence ID" value="MEI4802279.1"/>
    <property type="molecule type" value="Genomic_DNA"/>
</dbReference>
<accession>A0ABU8FK15</accession>
<dbReference type="RefSeq" id="WP_336472840.1">
    <property type="nucleotide sequence ID" value="NZ_JBAWSX010000007.1"/>
</dbReference>
<keyword evidence="2" id="KW-1185">Reference proteome</keyword>
<reference evidence="1 2" key="1">
    <citation type="submission" date="2024-01" db="EMBL/GenBank/DDBJ databases">
        <title>Seven novel Bacillus-like species.</title>
        <authorList>
            <person name="Liu G."/>
        </authorList>
    </citation>
    <scope>NUCLEOTIDE SEQUENCE [LARGE SCALE GENOMIC DNA]</scope>
    <source>
        <strain evidence="1 2">FJAT-51639</strain>
    </source>
</reference>
<dbReference type="Proteomes" id="UP001372526">
    <property type="component" value="Unassembled WGS sequence"/>
</dbReference>